<comment type="caution">
    <text evidence="7">The sequence shown here is derived from an EMBL/GenBank/DDBJ whole genome shotgun (WGS) entry which is preliminary data.</text>
</comment>
<evidence type="ECO:0000256" key="4">
    <source>
        <dbReference type="ARBA" id="ARBA00023136"/>
    </source>
</evidence>
<feature type="transmembrane region" description="Helical" evidence="5">
    <location>
        <begin position="115"/>
        <end position="133"/>
    </location>
</feature>
<evidence type="ECO:0000256" key="5">
    <source>
        <dbReference type="SAM" id="Phobius"/>
    </source>
</evidence>
<feature type="transmembrane region" description="Helical" evidence="5">
    <location>
        <begin position="229"/>
        <end position="249"/>
    </location>
</feature>
<sequence>MRLYILILTALAAFAGNSLLNRYALSSGAIGPIGFAAIRVLSGAGMLLLVFLAKHRRLPKRDIGVMGPVGLLIYMVAFSLAYVALNAGFGALLLFGSVQISMFIGAILRGQRPHVFEYLGAMVAFVGLVYLLYPDLQVGGGRAIVVMIAAGIGWALFSIAGQGAREPLQATTLSFAMILPVVLGIWLVAPSETLSARGALLAALSGAGTSGLGYLVWYTVLPKISTTRAAIFQLSVPIIAIVAGALLLFEPIEARVLIASTVVIGGIIFSLYGRKHS</sequence>
<evidence type="ECO:0000259" key="6">
    <source>
        <dbReference type="Pfam" id="PF00892"/>
    </source>
</evidence>
<feature type="transmembrane region" description="Helical" evidence="5">
    <location>
        <begin position="255"/>
        <end position="273"/>
    </location>
</feature>
<feature type="transmembrane region" description="Helical" evidence="5">
    <location>
        <begin position="36"/>
        <end position="53"/>
    </location>
</feature>
<protein>
    <recommendedName>
        <fullName evidence="6">EamA domain-containing protein</fullName>
    </recommendedName>
</protein>
<feature type="domain" description="EamA" evidence="6">
    <location>
        <begin position="4"/>
        <end position="132"/>
    </location>
</feature>
<gene>
    <name evidence="7" type="ORF">GCM10007939_23420</name>
</gene>
<keyword evidence="8" id="KW-1185">Reference proteome</keyword>
<feature type="domain" description="EamA" evidence="6">
    <location>
        <begin position="143"/>
        <end position="271"/>
    </location>
</feature>
<dbReference type="PANTHER" id="PTHR32322">
    <property type="entry name" value="INNER MEMBRANE TRANSPORTER"/>
    <property type="match status" value="1"/>
</dbReference>
<dbReference type="PANTHER" id="PTHR32322:SF9">
    <property type="entry name" value="AMINO-ACID METABOLITE EFFLUX PUMP-RELATED"/>
    <property type="match status" value="1"/>
</dbReference>
<evidence type="ECO:0000313" key="7">
    <source>
        <dbReference type="EMBL" id="GLQ36058.1"/>
    </source>
</evidence>
<feature type="transmembrane region" description="Helical" evidence="5">
    <location>
        <begin position="139"/>
        <end position="160"/>
    </location>
</feature>
<evidence type="ECO:0000256" key="2">
    <source>
        <dbReference type="ARBA" id="ARBA00022692"/>
    </source>
</evidence>
<evidence type="ECO:0000313" key="8">
    <source>
        <dbReference type="Proteomes" id="UP001156694"/>
    </source>
</evidence>
<keyword evidence="3 5" id="KW-1133">Transmembrane helix</keyword>
<organism evidence="7 8">
    <name type="scientific">Amylibacter marinus</name>
    <dbReference type="NCBI Taxonomy" id="1475483"/>
    <lineage>
        <taxon>Bacteria</taxon>
        <taxon>Pseudomonadati</taxon>
        <taxon>Pseudomonadota</taxon>
        <taxon>Alphaproteobacteria</taxon>
        <taxon>Rhodobacterales</taxon>
        <taxon>Paracoccaceae</taxon>
        <taxon>Amylibacter</taxon>
    </lineage>
</organism>
<keyword evidence="2 5" id="KW-0812">Transmembrane</keyword>
<reference evidence="8" key="1">
    <citation type="journal article" date="2019" name="Int. J. Syst. Evol. Microbiol.">
        <title>The Global Catalogue of Microorganisms (GCM) 10K type strain sequencing project: providing services to taxonomists for standard genome sequencing and annotation.</title>
        <authorList>
            <consortium name="The Broad Institute Genomics Platform"/>
            <consortium name="The Broad Institute Genome Sequencing Center for Infectious Disease"/>
            <person name="Wu L."/>
            <person name="Ma J."/>
        </authorList>
    </citation>
    <scope>NUCLEOTIDE SEQUENCE [LARGE SCALE GENOMIC DNA]</scope>
    <source>
        <strain evidence="8">NBRC 110140</strain>
    </source>
</reference>
<dbReference type="SUPFAM" id="SSF103481">
    <property type="entry name" value="Multidrug resistance efflux transporter EmrE"/>
    <property type="match status" value="2"/>
</dbReference>
<dbReference type="Proteomes" id="UP001156694">
    <property type="component" value="Unassembled WGS sequence"/>
</dbReference>
<feature type="transmembrane region" description="Helical" evidence="5">
    <location>
        <begin position="65"/>
        <end position="85"/>
    </location>
</feature>
<keyword evidence="4 5" id="KW-0472">Membrane</keyword>
<feature type="transmembrane region" description="Helical" evidence="5">
    <location>
        <begin position="195"/>
        <end position="217"/>
    </location>
</feature>
<dbReference type="Pfam" id="PF00892">
    <property type="entry name" value="EamA"/>
    <property type="match status" value="2"/>
</dbReference>
<dbReference type="InterPro" id="IPR050638">
    <property type="entry name" value="AA-Vitamin_Transporters"/>
</dbReference>
<dbReference type="EMBL" id="BSNN01000008">
    <property type="protein sequence ID" value="GLQ36058.1"/>
    <property type="molecule type" value="Genomic_DNA"/>
</dbReference>
<proteinExistence type="predicted"/>
<feature type="transmembrane region" description="Helical" evidence="5">
    <location>
        <begin position="172"/>
        <end position="189"/>
    </location>
</feature>
<name>A0ABQ5VY87_9RHOB</name>
<comment type="subcellular location">
    <subcellularLocation>
        <location evidence="1">Membrane</location>
        <topology evidence="1">Multi-pass membrane protein</topology>
    </subcellularLocation>
</comment>
<evidence type="ECO:0000256" key="1">
    <source>
        <dbReference type="ARBA" id="ARBA00004141"/>
    </source>
</evidence>
<feature type="transmembrane region" description="Helical" evidence="5">
    <location>
        <begin position="91"/>
        <end position="108"/>
    </location>
</feature>
<dbReference type="RefSeq" id="WP_284379456.1">
    <property type="nucleotide sequence ID" value="NZ_BSNN01000008.1"/>
</dbReference>
<dbReference type="InterPro" id="IPR000620">
    <property type="entry name" value="EamA_dom"/>
</dbReference>
<evidence type="ECO:0000256" key="3">
    <source>
        <dbReference type="ARBA" id="ARBA00022989"/>
    </source>
</evidence>
<dbReference type="InterPro" id="IPR037185">
    <property type="entry name" value="EmrE-like"/>
</dbReference>
<accession>A0ABQ5VY87</accession>